<feature type="chain" id="PRO_5034417013" evidence="2">
    <location>
        <begin position="20"/>
        <end position="245"/>
    </location>
</feature>
<dbReference type="CDD" id="cd13426">
    <property type="entry name" value="Peptidase_G1"/>
    <property type="match status" value="1"/>
</dbReference>
<dbReference type="Proteomes" id="UP000683000">
    <property type="component" value="Unassembled WGS sequence"/>
</dbReference>
<dbReference type="GO" id="GO:0070007">
    <property type="term" value="F:glutamic-type endopeptidase activity"/>
    <property type="evidence" value="ECO:0007669"/>
    <property type="project" value="InterPro"/>
</dbReference>
<dbReference type="AlphaFoldDB" id="A0A8I2YX89"/>
<accession>A0A8I2YX89</accession>
<evidence type="ECO:0000313" key="4">
    <source>
        <dbReference type="Proteomes" id="UP000683000"/>
    </source>
</evidence>
<dbReference type="GO" id="GO:0006508">
    <property type="term" value="P:proteolysis"/>
    <property type="evidence" value="ECO:0007669"/>
    <property type="project" value="InterPro"/>
</dbReference>
<name>A0A8I2YX89_9AGAM</name>
<dbReference type="SUPFAM" id="SSF49899">
    <property type="entry name" value="Concanavalin A-like lectins/glucanases"/>
    <property type="match status" value="1"/>
</dbReference>
<dbReference type="PRINTS" id="PR00977">
    <property type="entry name" value="SCYTLDPTASE"/>
</dbReference>
<evidence type="ECO:0000256" key="2">
    <source>
        <dbReference type="SAM" id="SignalP"/>
    </source>
</evidence>
<reference evidence="3" key="1">
    <citation type="submission" date="2021-03" db="EMBL/GenBank/DDBJ databases">
        <title>Evolutionary innovations through gain and loss of genes in the ectomycorrhizal Boletales.</title>
        <authorList>
            <person name="Wu G."/>
            <person name="Miyauchi S."/>
            <person name="Morin E."/>
            <person name="Yang Z.-L."/>
            <person name="Xu J."/>
            <person name="Martin F.M."/>
        </authorList>
    </citation>
    <scope>NUCLEOTIDE SEQUENCE</scope>
    <source>
        <strain evidence="3">BR01</strain>
    </source>
</reference>
<dbReference type="PANTHER" id="PTHR37536:SF1">
    <property type="entry name" value="ASPERGILLOPEPSIN, PUTAITVE (AFU_ORTHOLOGUE AFUA_7G01200)"/>
    <property type="match status" value="1"/>
</dbReference>
<dbReference type="OrthoDB" id="2862635at2759"/>
<proteinExistence type="predicted"/>
<dbReference type="EMBL" id="JAGFBS010000003">
    <property type="protein sequence ID" value="KAG6380156.1"/>
    <property type="molecule type" value="Genomic_DNA"/>
</dbReference>
<dbReference type="InterPro" id="IPR000250">
    <property type="entry name" value="Peptidase_G1"/>
</dbReference>
<dbReference type="PANTHER" id="PTHR37536">
    <property type="entry name" value="PUTATIVE (AFU_ORTHOLOGUE AFUA_3G02970)-RELATED"/>
    <property type="match status" value="1"/>
</dbReference>
<evidence type="ECO:0000256" key="1">
    <source>
        <dbReference type="PIRSR" id="PIRSR600250-50"/>
    </source>
</evidence>
<organism evidence="3 4">
    <name type="scientific">Boletus reticuloceps</name>
    <dbReference type="NCBI Taxonomy" id="495285"/>
    <lineage>
        <taxon>Eukaryota</taxon>
        <taxon>Fungi</taxon>
        <taxon>Dikarya</taxon>
        <taxon>Basidiomycota</taxon>
        <taxon>Agaricomycotina</taxon>
        <taxon>Agaricomycetes</taxon>
        <taxon>Agaricomycetidae</taxon>
        <taxon>Boletales</taxon>
        <taxon>Boletineae</taxon>
        <taxon>Boletaceae</taxon>
        <taxon>Boletoideae</taxon>
        <taxon>Boletus</taxon>
    </lineage>
</organism>
<sequence>MLFNPALVFSFLFVSAVLADRRRERQSRFLDRIEQPANTASDGLQYSNNWSGAVWEENDGTFTYVTGTFNVPAPSGQSGSAASAWVGIDGDTCANAILQAGVDFTVTDNGVSYDAWYEWYPDNAYYFSDFSMSVGDIIKVSVTATSTTSGSVQVENLSNGQSAYQQLSSAYALCGQNAEWIVEDFDENGTPVPFANFGTVTFWDAAATGTGTYTPDGALIMEIYQNNQVLTSASTGSSYLTVQYI</sequence>
<comment type="caution">
    <text evidence="3">The sequence shown here is derived from an EMBL/GenBank/DDBJ whole genome shotgun (WGS) entry which is preliminary data.</text>
</comment>
<keyword evidence="2" id="KW-0732">Signal</keyword>
<keyword evidence="4" id="KW-1185">Reference proteome</keyword>
<feature type="signal peptide" evidence="2">
    <location>
        <begin position="1"/>
        <end position="19"/>
    </location>
</feature>
<feature type="active site" description="Proton acceptor" evidence="1">
    <location>
        <position position="183"/>
    </location>
</feature>
<dbReference type="InterPro" id="IPR038656">
    <property type="entry name" value="Peptidase_G1_sf"/>
</dbReference>
<dbReference type="Pfam" id="PF01828">
    <property type="entry name" value="Peptidase_A4"/>
    <property type="match status" value="1"/>
</dbReference>
<protein>
    <submittedName>
        <fullName evidence="3">Peptidase G1</fullName>
    </submittedName>
</protein>
<dbReference type="InterPro" id="IPR013320">
    <property type="entry name" value="ConA-like_dom_sf"/>
</dbReference>
<dbReference type="Gene3D" id="2.60.120.700">
    <property type="entry name" value="Peptidase G1"/>
    <property type="match status" value="1"/>
</dbReference>
<gene>
    <name evidence="3" type="ORF">JVT61DRAFT_8245</name>
</gene>
<evidence type="ECO:0000313" key="3">
    <source>
        <dbReference type="EMBL" id="KAG6380156.1"/>
    </source>
</evidence>